<dbReference type="AlphaFoldDB" id="A0AB39RYK1"/>
<dbReference type="InterPro" id="IPR002577">
    <property type="entry name" value="HTH_HxlR"/>
</dbReference>
<accession>A0AB39RYK1</accession>
<name>A0AB39RYK1_9ACTN</name>
<dbReference type="PROSITE" id="PS51118">
    <property type="entry name" value="HTH_HXLR"/>
    <property type="match status" value="1"/>
</dbReference>
<dbReference type="EMBL" id="CP163440">
    <property type="protein sequence ID" value="XDQ59744.1"/>
    <property type="molecule type" value="Genomic_DNA"/>
</dbReference>
<dbReference type="PANTHER" id="PTHR33204:SF18">
    <property type="entry name" value="TRANSCRIPTIONAL REGULATORY PROTEIN"/>
    <property type="match status" value="1"/>
</dbReference>
<dbReference type="InterPro" id="IPR036390">
    <property type="entry name" value="WH_DNA-bd_sf"/>
</dbReference>
<evidence type="ECO:0000256" key="2">
    <source>
        <dbReference type="ARBA" id="ARBA00023125"/>
    </source>
</evidence>
<dbReference type="GO" id="GO:0003677">
    <property type="term" value="F:DNA binding"/>
    <property type="evidence" value="ECO:0007669"/>
    <property type="project" value="UniProtKB-KW"/>
</dbReference>
<proteinExistence type="predicted"/>
<dbReference type="InterPro" id="IPR036388">
    <property type="entry name" value="WH-like_DNA-bd_sf"/>
</dbReference>
<evidence type="ECO:0000256" key="3">
    <source>
        <dbReference type="ARBA" id="ARBA00023163"/>
    </source>
</evidence>
<keyword evidence="3" id="KW-0804">Transcription</keyword>
<protein>
    <submittedName>
        <fullName evidence="5">Winged helix-turn-helix transcriptional regulator</fullName>
    </submittedName>
</protein>
<feature type="domain" description="HTH hxlR-type" evidence="4">
    <location>
        <begin position="8"/>
        <end position="107"/>
    </location>
</feature>
<sequence length="222" mass="24263">MRSYGQYCSIARALDVVGDRWTLLVVRELLLRGPCRFTDVKNGLPGVAANLLSSRLKELEAAGLITREDAPPPVATVLYSLSETGLELEPVLKALGLWGLRFMAVERPDDAFQAQWLAYAPAWFTTDADPDAPPAVIQLIASDELAVIELRSGQIHTRLGRATDPDLVLDGPPRAVLGLLNGMIDLKRAGQLGLSVRGRRDLLARLRPIAQDRAPTQDEVRP</sequence>
<dbReference type="Gene3D" id="1.10.10.10">
    <property type="entry name" value="Winged helix-like DNA-binding domain superfamily/Winged helix DNA-binding domain"/>
    <property type="match status" value="1"/>
</dbReference>
<evidence type="ECO:0000256" key="1">
    <source>
        <dbReference type="ARBA" id="ARBA00023015"/>
    </source>
</evidence>
<keyword evidence="2" id="KW-0238">DNA-binding</keyword>
<organism evidence="5">
    <name type="scientific">Streptomyces sp. R35</name>
    <dbReference type="NCBI Taxonomy" id="3238630"/>
    <lineage>
        <taxon>Bacteria</taxon>
        <taxon>Bacillati</taxon>
        <taxon>Actinomycetota</taxon>
        <taxon>Actinomycetes</taxon>
        <taxon>Kitasatosporales</taxon>
        <taxon>Streptomycetaceae</taxon>
        <taxon>Streptomyces</taxon>
    </lineage>
</organism>
<evidence type="ECO:0000259" key="4">
    <source>
        <dbReference type="PROSITE" id="PS51118"/>
    </source>
</evidence>
<dbReference type="SUPFAM" id="SSF46785">
    <property type="entry name" value="Winged helix' DNA-binding domain"/>
    <property type="match status" value="1"/>
</dbReference>
<reference evidence="5" key="1">
    <citation type="submission" date="2024-07" db="EMBL/GenBank/DDBJ databases">
        <authorList>
            <person name="Yu S.T."/>
        </authorList>
    </citation>
    <scope>NUCLEOTIDE SEQUENCE</scope>
    <source>
        <strain evidence="5">R35</strain>
    </source>
</reference>
<dbReference type="PANTHER" id="PTHR33204">
    <property type="entry name" value="TRANSCRIPTIONAL REGULATOR, MARR FAMILY"/>
    <property type="match status" value="1"/>
</dbReference>
<dbReference type="RefSeq" id="WP_369254474.1">
    <property type="nucleotide sequence ID" value="NZ_CP163440.1"/>
</dbReference>
<gene>
    <name evidence="5" type="ORF">AB5J50_02535</name>
</gene>
<dbReference type="Pfam" id="PF01638">
    <property type="entry name" value="HxlR"/>
    <property type="match status" value="1"/>
</dbReference>
<keyword evidence="1" id="KW-0805">Transcription regulation</keyword>
<evidence type="ECO:0000313" key="5">
    <source>
        <dbReference type="EMBL" id="XDQ59744.1"/>
    </source>
</evidence>